<name>A0A917TRL2_9BACI</name>
<dbReference type="Proteomes" id="UP000618460">
    <property type="component" value="Unassembled WGS sequence"/>
</dbReference>
<sequence>MSLPGFIVCRDEYKILGVASDYSEIGIQNKHKRQILTISVCDKKRLSLGSSRSKQSRVS</sequence>
<evidence type="ECO:0000313" key="2">
    <source>
        <dbReference type="Proteomes" id="UP000618460"/>
    </source>
</evidence>
<proteinExistence type="predicted"/>
<dbReference type="AlphaFoldDB" id="A0A917TRL2"/>
<reference evidence="1" key="1">
    <citation type="journal article" date="2014" name="Int. J. Syst. Evol. Microbiol.">
        <title>Complete genome sequence of Corynebacterium casei LMG S-19264T (=DSM 44701T), isolated from a smear-ripened cheese.</title>
        <authorList>
            <consortium name="US DOE Joint Genome Institute (JGI-PGF)"/>
            <person name="Walter F."/>
            <person name="Albersmeier A."/>
            <person name="Kalinowski J."/>
            <person name="Ruckert C."/>
        </authorList>
    </citation>
    <scope>NUCLEOTIDE SEQUENCE</scope>
    <source>
        <strain evidence="1">CGMCC 1.6333</strain>
    </source>
</reference>
<protein>
    <submittedName>
        <fullName evidence="1">Uncharacterized protein</fullName>
    </submittedName>
</protein>
<organism evidence="1 2">
    <name type="scientific">Paraliobacillus quinghaiensis</name>
    <dbReference type="NCBI Taxonomy" id="470815"/>
    <lineage>
        <taxon>Bacteria</taxon>
        <taxon>Bacillati</taxon>
        <taxon>Bacillota</taxon>
        <taxon>Bacilli</taxon>
        <taxon>Bacillales</taxon>
        <taxon>Bacillaceae</taxon>
        <taxon>Paraliobacillus</taxon>
    </lineage>
</organism>
<evidence type="ECO:0000313" key="1">
    <source>
        <dbReference type="EMBL" id="GGM31731.1"/>
    </source>
</evidence>
<gene>
    <name evidence="1" type="ORF">GCM10011351_17420</name>
</gene>
<dbReference type="EMBL" id="BMLG01000008">
    <property type="protein sequence ID" value="GGM31731.1"/>
    <property type="molecule type" value="Genomic_DNA"/>
</dbReference>
<accession>A0A917TRL2</accession>
<reference evidence="1" key="2">
    <citation type="submission" date="2020-09" db="EMBL/GenBank/DDBJ databases">
        <authorList>
            <person name="Sun Q."/>
            <person name="Zhou Y."/>
        </authorList>
    </citation>
    <scope>NUCLEOTIDE SEQUENCE</scope>
    <source>
        <strain evidence="1">CGMCC 1.6333</strain>
    </source>
</reference>
<keyword evidence="2" id="KW-1185">Reference proteome</keyword>
<comment type="caution">
    <text evidence="1">The sequence shown here is derived from an EMBL/GenBank/DDBJ whole genome shotgun (WGS) entry which is preliminary data.</text>
</comment>